<proteinExistence type="predicted"/>
<dbReference type="Proteomes" id="UP001603857">
    <property type="component" value="Unassembled WGS sequence"/>
</dbReference>
<keyword evidence="3" id="KW-1185">Reference proteome</keyword>
<dbReference type="EMBL" id="JBGMDY010000003">
    <property type="protein sequence ID" value="KAL2339691.1"/>
    <property type="molecule type" value="Genomic_DNA"/>
</dbReference>
<feature type="compositionally biased region" description="Basic and acidic residues" evidence="1">
    <location>
        <begin position="1"/>
        <end position="14"/>
    </location>
</feature>
<feature type="region of interest" description="Disordered" evidence="1">
    <location>
        <begin position="1"/>
        <end position="32"/>
    </location>
</feature>
<evidence type="ECO:0000256" key="1">
    <source>
        <dbReference type="SAM" id="MobiDB-lite"/>
    </source>
</evidence>
<evidence type="ECO:0000313" key="2">
    <source>
        <dbReference type="EMBL" id="KAL2339691.1"/>
    </source>
</evidence>
<gene>
    <name evidence="2" type="ORF">Fmac_007631</name>
</gene>
<accession>A0ABD1MVL5</accession>
<sequence>MNKSHAAEKKDAMERPLTPMAPPPLKLERNPSIDAEPKTLLRDELNMAREAALKILNTHTKEEALKIFLTGLVPVGTTSKQVKEDVVASDCDDE</sequence>
<name>A0ABD1MVL5_9FABA</name>
<evidence type="ECO:0000313" key="3">
    <source>
        <dbReference type="Proteomes" id="UP001603857"/>
    </source>
</evidence>
<dbReference type="AlphaFoldDB" id="A0ABD1MVL5"/>
<dbReference type="PANTHER" id="PTHR34808:SF6">
    <property type="match status" value="1"/>
</dbReference>
<organism evidence="2 3">
    <name type="scientific">Flemingia macrophylla</name>
    <dbReference type="NCBI Taxonomy" id="520843"/>
    <lineage>
        <taxon>Eukaryota</taxon>
        <taxon>Viridiplantae</taxon>
        <taxon>Streptophyta</taxon>
        <taxon>Embryophyta</taxon>
        <taxon>Tracheophyta</taxon>
        <taxon>Spermatophyta</taxon>
        <taxon>Magnoliopsida</taxon>
        <taxon>eudicotyledons</taxon>
        <taxon>Gunneridae</taxon>
        <taxon>Pentapetalae</taxon>
        <taxon>rosids</taxon>
        <taxon>fabids</taxon>
        <taxon>Fabales</taxon>
        <taxon>Fabaceae</taxon>
        <taxon>Papilionoideae</taxon>
        <taxon>50 kb inversion clade</taxon>
        <taxon>NPAAA clade</taxon>
        <taxon>indigoferoid/millettioid clade</taxon>
        <taxon>Phaseoleae</taxon>
        <taxon>Flemingia</taxon>
    </lineage>
</organism>
<reference evidence="2 3" key="1">
    <citation type="submission" date="2024-08" db="EMBL/GenBank/DDBJ databases">
        <title>Insights into the chromosomal genome structure of Flemingia macrophylla.</title>
        <authorList>
            <person name="Ding Y."/>
            <person name="Zhao Y."/>
            <person name="Bi W."/>
            <person name="Wu M."/>
            <person name="Zhao G."/>
            <person name="Gong Y."/>
            <person name="Li W."/>
            <person name="Zhang P."/>
        </authorList>
    </citation>
    <scope>NUCLEOTIDE SEQUENCE [LARGE SCALE GENOMIC DNA]</scope>
    <source>
        <strain evidence="2">DYQJB</strain>
        <tissue evidence="2">Leaf</tissue>
    </source>
</reference>
<comment type="caution">
    <text evidence="2">The sequence shown here is derived from an EMBL/GenBank/DDBJ whole genome shotgun (WGS) entry which is preliminary data.</text>
</comment>
<protein>
    <submittedName>
        <fullName evidence="2">Uncharacterized protein</fullName>
    </submittedName>
</protein>
<dbReference type="PANTHER" id="PTHR34808">
    <property type="entry name" value="EXPRESSED PROTEIN"/>
    <property type="match status" value="1"/>
</dbReference>